<gene>
    <name evidence="1" type="ORF">ACFOFO_05295</name>
</gene>
<reference evidence="2" key="1">
    <citation type="journal article" date="2019" name="Int. J. Syst. Evol. Microbiol.">
        <title>The Global Catalogue of Microorganisms (GCM) 10K type strain sequencing project: providing services to taxonomists for standard genome sequencing and annotation.</title>
        <authorList>
            <consortium name="The Broad Institute Genomics Platform"/>
            <consortium name="The Broad Institute Genome Sequencing Center for Infectious Disease"/>
            <person name="Wu L."/>
            <person name="Ma J."/>
        </authorList>
    </citation>
    <scope>NUCLEOTIDE SEQUENCE [LARGE SCALE GENOMIC DNA]</scope>
    <source>
        <strain evidence="2">KCTC 42986</strain>
    </source>
</reference>
<comment type="caution">
    <text evidence="1">The sequence shown here is derived from an EMBL/GenBank/DDBJ whole genome shotgun (WGS) entry which is preliminary data.</text>
</comment>
<dbReference type="EMBL" id="JBHRTP010000012">
    <property type="protein sequence ID" value="MFC3107377.1"/>
    <property type="molecule type" value="Genomic_DNA"/>
</dbReference>
<evidence type="ECO:0000313" key="1">
    <source>
        <dbReference type="EMBL" id="MFC3107377.1"/>
    </source>
</evidence>
<dbReference type="Proteomes" id="UP001595530">
    <property type="component" value="Unassembled WGS sequence"/>
</dbReference>
<evidence type="ECO:0000313" key="2">
    <source>
        <dbReference type="Proteomes" id="UP001595530"/>
    </source>
</evidence>
<proteinExistence type="predicted"/>
<protein>
    <submittedName>
        <fullName evidence="1">Uncharacterized protein</fullName>
    </submittedName>
</protein>
<organism evidence="1 2">
    <name type="scientific">Undibacterium arcticum</name>
    <dbReference type="NCBI Taxonomy" id="1762892"/>
    <lineage>
        <taxon>Bacteria</taxon>
        <taxon>Pseudomonadati</taxon>
        <taxon>Pseudomonadota</taxon>
        <taxon>Betaproteobacteria</taxon>
        <taxon>Burkholderiales</taxon>
        <taxon>Oxalobacteraceae</taxon>
        <taxon>Undibacterium</taxon>
    </lineage>
</organism>
<name>A0ABV7EX66_9BURK</name>
<dbReference type="RefSeq" id="WP_390323634.1">
    <property type="nucleotide sequence ID" value="NZ_JBHRTP010000012.1"/>
</dbReference>
<accession>A0ABV7EX66</accession>
<keyword evidence="2" id="KW-1185">Reference proteome</keyword>
<sequence>MNIQSRNAIEQHAREAYMNEQDDSACRYPYGSTERNIWIDEFVKCAEREEFDA</sequence>